<dbReference type="InterPro" id="IPR036396">
    <property type="entry name" value="Cyt_P450_sf"/>
</dbReference>
<keyword evidence="4" id="KW-0479">Metal-binding</keyword>
<keyword evidence="6" id="KW-0408">Iron</keyword>
<dbReference type="GO" id="GO:0020037">
    <property type="term" value="F:heme binding"/>
    <property type="evidence" value="ECO:0007669"/>
    <property type="project" value="InterPro"/>
</dbReference>
<reference evidence="10" key="1">
    <citation type="journal article" date="2014" name="Proc. Natl. Acad. Sci. U.S.A.">
        <title>Extensive sampling of basidiomycete genomes demonstrates inadequacy of the white-rot/brown-rot paradigm for wood decay fungi.</title>
        <authorList>
            <person name="Riley R."/>
            <person name="Salamov A.A."/>
            <person name="Brown D.W."/>
            <person name="Nagy L.G."/>
            <person name="Floudas D."/>
            <person name="Held B.W."/>
            <person name="Levasseur A."/>
            <person name="Lombard V."/>
            <person name="Morin E."/>
            <person name="Otillar R."/>
            <person name="Lindquist E.A."/>
            <person name="Sun H."/>
            <person name="LaButti K.M."/>
            <person name="Schmutz J."/>
            <person name="Jabbour D."/>
            <person name="Luo H."/>
            <person name="Baker S.E."/>
            <person name="Pisabarro A.G."/>
            <person name="Walton J.D."/>
            <person name="Blanchette R.A."/>
            <person name="Henrissat B."/>
            <person name="Martin F."/>
            <person name="Cullen D."/>
            <person name="Hibbett D.S."/>
            <person name="Grigoriev I.V."/>
        </authorList>
    </citation>
    <scope>NUCLEOTIDE SEQUENCE [LARGE SCALE GENOMIC DNA]</scope>
    <source>
        <strain evidence="10">PC15</strain>
    </source>
</reference>
<dbReference type="Proteomes" id="UP000027073">
    <property type="component" value="Unassembled WGS sequence"/>
</dbReference>
<comment type="similarity">
    <text evidence="2">Belongs to the cytochrome P450 family.</text>
</comment>
<keyword evidence="5" id="KW-0560">Oxidoreductase</keyword>
<evidence type="ECO:0000256" key="5">
    <source>
        <dbReference type="ARBA" id="ARBA00023002"/>
    </source>
</evidence>
<evidence type="ECO:0000256" key="4">
    <source>
        <dbReference type="ARBA" id="ARBA00022723"/>
    </source>
</evidence>
<evidence type="ECO:0000256" key="3">
    <source>
        <dbReference type="ARBA" id="ARBA00022617"/>
    </source>
</evidence>
<accession>A0A067PC63</accession>
<evidence type="ECO:0000256" key="8">
    <source>
        <dbReference type="SAM" id="SignalP"/>
    </source>
</evidence>
<dbReference type="Gene3D" id="1.10.630.10">
    <property type="entry name" value="Cytochrome P450"/>
    <property type="match status" value="1"/>
</dbReference>
<dbReference type="InterPro" id="IPR050364">
    <property type="entry name" value="Cytochrome_P450_fung"/>
</dbReference>
<protein>
    <submittedName>
        <fullName evidence="9">Uncharacterized protein</fullName>
    </submittedName>
</protein>
<evidence type="ECO:0000313" key="9">
    <source>
        <dbReference type="EMBL" id="KDQ34012.1"/>
    </source>
</evidence>
<comment type="cofactor">
    <cofactor evidence="1">
        <name>heme</name>
        <dbReference type="ChEBI" id="CHEBI:30413"/>
    </cofactor>
</comment>
<dbReference type="EMBL" id="KL198004">
    <property type="protein sequence ID" value="KDQ34012.1"/>
    <property type="molecule type" value="Genomic_DNA"/>
</dbReference>
<evidence type="ECO:0000256" key="1">
    <source>
        <dbReference type="ARBA" id="ARBA00001971"/>
    </source>
</evidence>
<name>A0A067PC63_PLEO1</name>
<dbReference type="OrthoDB" id="1055148at2759"/>
<keyword evidence="7" id="KW-0503">Monooxygenase</keyword>
<feature type="chain" id="PRO_5001647393" evidence="8">
    <location>
        <begin position="26"/>
        <end position="121"/>
    </location>
</feature>
<evidence type="ECO:0000256" key="6">
    <source>
        <dbReference type="ARBA" id="ARBA00023004"/>
    </source>
</evidence>
<dbReference type="GO" id="GO:0016705">
    <property type="term" value="F:oxidoreductase activity, acting on paired donors, with incorporation or reduction of molecular oxygen"/>
    <property type="evidence" value="ECO:0007669"/>
    <property type="project" value="InterPro"/>
</dbReference>
<dbReference type="HOGENOM" id="CLU_001570_21_1_1"/>
<dbReference type="GO" id="GO:0004497">
    <property type="term" value="F:monooxygenase activity"/>
    <property type="evidence" value="ECO:0007669"/>
    <property type="project" value="UniProtKB-KW"/>
</dbReference>
<gene>
    <name evidence="9" type="ORF">PLEOSDRAFT_1099953</name>
</gene>
<dbReference type="VEuPathDB" id="FungiDB:PLEOSDRAFT_1099953"/>
<proteinExistence type="inferred from homology"/>
<dbReference type="SUPFAM" id="SSF48264">
    <property type="entry name" value="Cytochrome P450"/>
    <property type="match status" value="1"/>
</dbReference>
<feature type="signal peptide" evidence="8">
    <location>
        <begin position="1"/>
        <end position="25"/>
    </location>
</feature>
<dbReference type="PANTHER" id="PTHR46300:SF5">
    <property type="entry name" value="CYTOCHROME P450"/>
    <property type="match status" value="1"/>
</dbReference>
<organism evidence="9 10">
    <name type="scientific">Pleurotus ostreatus (strain PC15)</name>
    <name type="common">Oyster mushroom</name>
    <dbReference type="NCBI Taxonomy" id="1137138"/>
    <lineage>
        <taxon>Eukaryota</taxon>
        <taxon>Fungi</taxon>
        <taxon>Dikarya</taxon>
        <taxon>Basidiomycota</taxon>
        <taxon>Agaricomycotina</taxon>
        <taxon>Agaricomycetes</taxon>
        <taxon>Agaricomycetidae</taxon>
        <taxon>Agaricales</taxon>
        <taxon>Pleurotineae</taxon>
        <taxon>Pleurotaceae</taxon>
        <taxon>Pleurotus</taxon>
    </lineage>
</organism>
<dbReference type="GO" id="GO:0005506">
    <property type="term" value="F:iron ion binding"/>
    <property type="evidence" value="ECO:0007669"/>
    <property type="project" value="InterPro"/>
</dbReference>
<evidence type="ECO:0000313" key="10">
    <source>
        <dbReference type="Proteomes" id="UP000027073"/>
    </source>
</evidence>
<dbReference type="InParanoid" id="A0A067PC63"/>
<evidence type="ECO:0000256" key="7">
    <source>
        <dbReference type="ARBA" id="ARBA00023033"/>
    </source>
</evidence>
<keyword evidence="3" id="KW-0349">Heme</keyword>
<sequence length="121" mass="13745">MSNSIPTFAPPVLVFLLLLYLKCQTIRRPPLPPGPSADPLIGHLRIMSSDQEELVFHEWAKPYGGVMYFRVLGWDIIVLDSVQAATELLEKRSALYSDRPHFTVYTLYDLLKLYSPCSPAH</sequence>
<dbReference type="AlphaFoldDB" id="A0A067PC63"/>
<keyword evidence="8" id="KW-0732">Signal</keyword>
<evidence type="ECO:0000256" key="2">
    <source>
        <dbReference type="ARBA" id="ARBA00010617"/>
    </source>
</evidence>
<dbReference type="STRING" id="1137138.A0A067PC63"/>
<dbReference type="PANTHER" id="PTHR46300">
    <property type="entry name" value="P450, PUTATIVE (EUROFUNG)-RELATED-RELATED"/>
    <property type="match status" value="1"/>
</dbReference>